<evidence type="ECO:0000259" key="2">
    <source>
        <dbReference type="SMART" id="SM00833"/>
    </source>
</evidence>
<protein>
    <submittedName>
        <fullName evidence="3">GTP-binding protein</fullName>
    </submittedName>
</protein>
<proteinExistence type="predicted"/>
<comment type="caution">
    <text evidence="3">The sequence shown here is derived from an EMBL/GenBank/DDBJ whole genome shotgun (WGS) entry which is preliminary data.</text>
</comment>
<evidence type="ECO:0000313" key="3">
    <source>
        <dbReference type="EMBL" id="MCL1141651.1"/>
    </source>
</evidence>
<dbReference type="Proteomes" id="UP001139333">
    <property type="component" value="Unassembled WGS sequence"/>
</dbReference>
<name>A0A9X1ZT38_9GAMM</name>
<feature type="domain" description="CobW C-terminal" evidence="2">
    <location>
        <begin position="265"/>
        <end position="350"/>
    </location>
</feature>
<evidence type="ECO:0000256" key="1">
    <source>
        <dbReference type="ARBA" id="ARBA00045658"/>
    </source>
</evidence>
<gene>
    <name evidence="3" type="ORF">L2672_02890</name>
</gene>
<dbReference type="EMBL" id="JAKIKP010000002">
    <property type="protein sequence ID" value="MCL1141651.1"/>
    <property type="molecule type" value="Genomic_DNA"/>
</dbReference>
<dbReference type="Gene3D" id="3.40.50.300">
    <property type="entry name" value="P-loop containing nucleotide triphosphate hydrolases"/>
    <property type="match status" value="1"/>
</dbReference>
<dbReference type="PANTHER" id="PTHR13748:SF46">
    <property type="entry name" value="ZINC CHAPERONE YEIR"/>
    <property type="match status" value="1"/>
</dbReference>
<dbReference type="InterPro" id="IPR051316">
    <property type="entry name" value="Zinc-reg_GTPase_activator"/>
</dbReference>
<comment type="function">
    <text evidence="1">Zinc chaperone that directly transfers zinc cofactor to target proteins, thereby activating them. Zinc is transferred from the CXCC motif in the GTPase domain to the zinc binding site in target proteins in a process requiring GTP hydrolysis.</text>
</comment>
<evidence type="ECO:0000313" key="4">
    <source>
        <dbReference type="Proteomes" id="UP001139333"/>
    </source>
</evidence>
<dbReference type="Pfam" id="PF02492">
    <property type="entry name" value="cobW"/>
    <property type="match status" value="1"/>
</dbReference>
<dbReference type="PANTHER" id="PTHR13748">
    <property type="entry name" value="COBW-RELATED"/>
    <property type="match status" value="1"/>
</dbReference>
<sequence length="351" mass="38662">MIIRPVNTNVITGFLGVGKTTLIKQLLANKPEGEVWAVLVNEFGEIGIDAGLINDTPDYSITIKEVAGGCLCCAAGVPIQVAINQIIQQAKPDRLLIEPTGIGHPKQIIATLTSEHYVNVVNLQGSVCVVDARKIDDERYITHDTYLQQLMVADLVVAAKAELYQPHHLPKLAAFLVQHSFTPEILVGSQFFQSTHFVEQLLAKLAKPTEKPQQKNVMTLQPATPNFIAHSRHQKVQQGFVESEHQPIELGEVVCKTNKGEGCHSVGWLICPSKTFDLSKILEWLKQFTGSSVLRVKAIVITHEGILAANFVDGEFTFSELDDTLDSRIEIISEQVLDQTELQASLLNCTL</sequence>
<accession>A0A9X1ZT38</accession>
<dbReference type="InterPro" id="IPR027417">
    <property type="entry name" value="P-loop_NTPase"/>
</dbReference>
<dbReference type="InterPro" id="IPR011629">
    <property type="entry name" value="CobW-like_C"/>
</dbReference>
<organism evidence="3 4">
    <name type="scientific">Shewanella gaetbuli</name>
    <dbReference type="NCBI Taxonomy" id="220752"/>
    <lineage>
        <taxon>Bacteria</taxon>
        <taxon>Pseudomonadati</taxon>
        <taxon>Pseudomonadota</taxon>
        <taxon>Gammaproteobacteria</taxon>
        <taxon>Alteromonadales</taxon>
        <taxon>Shewanellaceae</taxon>
        <taxon>Shewanella</taxon>
    </lineage>
</organism>
<dbReference type="GO" id="GO:0005737">
    <property type="term" value="C:cytoplasm"/>
    <property type="evidence" value="ECO:0007669"/>
    <property type="project" value="TreeGrafter"/>
</dbReference>
<dbReference type="InterPro" id="IPR003495">
    <property type="entry name" value="CobW/HypB/UreG_nucleotide-bd"/>
</dbReference>
<dbReference type="RefSeq" id="WP_248994344.1">
    <property type="nucleotide sequence ID" value="NZ_JAKIKP010000002.1"/>
</dbReference>
<dbReference type="SMART" id="SM00833">
    <property type="entry name" value="CobW_C"/>
    <property type="match status" value="1"/>
</dbReference>
<reference evidence="3" key="1">
    <citation type="submission" date="2022-01" db="EMBL/GenBank/DDBJ databases">
        <title>Whole genome-based taxonomy of the Shewanellaceae.</title>
        <authorList>
            <person name="Martin-Rodriguez A.J."/>
        </authorList>
    </citation>
    <scope>NUCLEOTIDE SEQUENCE</scope>
    <source>
        <strain evidence="3">DSM 16422</strain>
    </source>
</reference>
<dbReference type="SUPFAM" id="SSF52540">
    <property type="entry name" value="P-loop containing nucleoside triphosphate hydrolases"/>
    <property type="match status" value="1"/>
</dbReference>
<dbReference type="AlphaFoldDB" id="A0A9X1ZT38"/>
<keyword evidence="4" id="KW-1185">Reference proteome</keyword>
<dbReference type="CDD" id="cd03112">
    <property type="entry name" value="CobW-like"/>
    <property type="match status" value="1"/>
</dbReference>